<dbReference type="AlphaFoldDB" id="A0A1G8FY17"/>
<evidence type="ECO:0000259" key="8">
    <source>
        <dbReference type="Pfam" id="PF06808"/>
    </source>
</evidence>
<evidence type="ECO:0000256" key="1">
    <source>
        <dbReference type="ARBA" id="ARBA00004429"/>
    </source>
</evidence>
<name>A0A1G8FY17_9MICO</name>
<feature type="transmembrane region" description="Helical" evidence="7">
    <location>
        <begin position="237"/>
        <end position="270"/>
    </location>
</feature>
<evidence type="ECO:0000256" key="4">
    <source>
        <dbReference type="ARBA" id="ARBA00022692"/>
    </source>
</evidence>
<dbReference type="EMBL" id="LT629695">
    <property type="protein sequence ID" value="SDH86866.1"/>
    <property type="molecule type" value="Genomic_DNA"/>
</dbReference>
<feature type="transmembrane region" description="Helical" evidence="7">
    <location>
        <begin position="179"/>
        <end position="199"/>
    </location>
</feature>
<evidence type="ECO:0000256" key="3">
    <source>
        <dbReference type="ARBA" id="ARBA00022519"/>
    </source>
</evidence>
<dbReference type="NCBIfam" id="TIGR00786">
    <property type="entry name" value="dctM"/>
    <property type="match status" value="1"/>
</dbReference>
<evidence type="ECO:0000256" key="7">
    <source>
        <dbReference type="SAM" id="Phobius"/>
    </source>
</evidence>
<accession>A0A1G8FY17</accession>
<protein>
    <submittedName>
        <fullName evidence="9">TRAP transporter, DctM subunit</fullName>
    </submittedName>
</protein>
<dbReference type="PANTHER" id="PTHR33362">
    <property type="entry name" value="SIALIC ACID TRAP TRANSPORTER PERMEASE PROTEIN SIAT-RELATED"/>
    <property type="match status" value="1"/>
</dbReference>
<dbReference type="PANTHER" id="PTHR33362:SF5">
    <property type="entry name" value="C4-DICARBOXYLATE TRAP TRANSPORTER LARGE PERMEASE PROTEIN DCTM"/>
    <property type="match status" value="1"/>
</dbReference>
<evidence type="ECO:0000256" key="6">
    <source>
        <dbReference type="ARBA" id="ARBA00023136"/>
    </source>
</evidence>
<dbReference type="InterPro" id="IPR004681">
    <property type="entry name" value="TRAP_DctM"/>
</dbReference>
<feature type="transmembrane region" description="Helical" evidence="7">
    <location>
        <begin position="416"/>
        <end position="440"/>
    </location>
</feature>
<keyword evidence="6 7" id="KW-0472">Membrane</keyword>
<dbReference type="Proteomes" id="UP000198822">
    <property type="component" value="Chromosome I"/>
</dbReference>
<feature type="transmembrane region" description="Helical" evidence="7">
    <location>
        <begin position="375"/>
        <end position="396"/>
    </location>
</feature>
<dbReference type="Pfam" id="PF06808">
    <property type="entry name" value="DctM"/>
    <property type="match status" value="1"/>
</dbReference>
<reference evidence="10" key="1">
    <citation type="submission" date="2016-10" db="EMBL/GenBank/DDBJ databases">
        <authorList>
            <person name="Varghese N."/>
            <person name="Submissions S."/>
        </authorList>
    </citation>
    <scope>NUCLEOTIDE SEQUENCE [LARGE SCALE GENOMIC DNA]</scope>
    <source>
        <strain evidence="10">DSM 22002</strain>
    </source>
</reference>
<evidence type="ECO:0000313" key="9">
    <source>
        <dbReference type="EMBL" id="SDH86866.1"/>
    </source>
</evidence>
<dbReference type="RefSeq" id="WP_092505744.1">
    <property type="nucleotide sequence ID" value="NZ_LT629695.1"/>
</dbReference>
<sequence>MTPEAGVATLVVLVVLIGALAIRIPVAFALGGAGLVGLVLLRDVDYATSVLGATPFTTTASFSLTIVPMFILMGMFAVRARIAEHVFAIANRTVRRLPGGLGVATVMACAGFSAVSGSSIGTAATMARLSVGEMRKAGYPAHLATALVAVAGTLGVMIPPSTFLVLYAIMASQSVAQMLAAGIVPGLMSAAAYMAYIMLIGSRQVRTPETLEDAVADAASGAARPRLPWRGLVRVVILFAIVIGGMYSGLFTSTESAAIGAVAALAMLVLERRRDGGKAILEHLRGALSEAGSTTAMVFLIIVGSAILSAFFVVARVPDAITAAVTDLALPPMVTMALLLVCLIPLGMVLESLSILVITVPILLPIADALGFDAIWLGVLIVKLIEIGMVTPPVGINCFVVAGTTGERPETVFRGVAPLFGVDLVVTTILFLSPALVLWLPSLVRQ</sequence>
<feature type="transmembrane region" description="Helical" evidence="7">
    <location>
        <begin position="291"/>
        <end position="314"/>
    </location>
</feature>
<evidence type="ECO:0000256" key="5">
    <source>
        <dbReference type="ARBA" id="ARBA00022989"/>
    </source>
</evidence>
<keyword evidence="4 7" id="KW-0812">Transmembrane</keyword>
<dbReference type="PIRSF" id="PIRSF006066">
    <property type="entry name" value="HI0050"/>
    <property type="match status" value="1"/>
</dbReference>
<feature type="transmembrane region" description="Helical" evidence="7">
    <location>
        <begin position="60"/>
        <end position="78"/>
    </location>
</feature>
<dbReference type="GO" id="GO:0022857">
    <property type="term" value="F:transmembrane transporter activity"/>
    <property type="evidence" value="ECO:0007669"/>
    <property type="project" value="TreeGrafter"/>
</dbReference>
<keyword evidence="3" id="KW-0997">Cell inner membrane</keyword>
<evidence type="ECO:0000256" key="2">
    <source>
        <dbReference type="ARBA" id="ARBA00022475"/>
    </source>
</evidence>
<dbReference type="GO" id="GO:0005886">
    <property type="term" value="C:plasma membrane"/>
    <property type="evidence" value="ECO:0007669"/>
    <property type="project" value="UniProtKB-SubCell"/>
</dbReference>
<proteinExistence type="predicted"/>
<feature type="domain" description="TRAP C4-dicarboxylate transport system permease DctM subunit" evidence="8">
    <location>
        <begin position="13"/>
        <end position="435"/>
    </location>
</feature>
<dbReference type="InterPro" id="IPR010656">
    <property type="entry name" value="DctM"/>
</dbReference>
<dbReference type="STRING" id="399736.SAMN04489720_2665"/>
<keyword evidence="5 7" id="KW-1133">Transmembrane helix</keyword>
<feature type="transmembrane region" description="Helical" evidence="7">
    <location>
        <begin position="7"/>
        <end position="40"/>
    </location>
</feature>
<keyword evidence="2" id="KW-1003">Cell membrane</keyword>
<evidence type="ECO:0000313" key="10">
    <source>
        <dbReference type="Proteomes" id="UP000198822"/>
    </source>
</evidence>
<comment type="subcellular location">
    <subcellularLocation>
        <location evidence="1">Cell inner membrane</location>
        <topology evidence="1">Multi-pass membrane protein</topology>
    </subcellularLocation>
</comment>
<keyword evidence="10" id="KW-1185">Reference proteome</keyword>
<feature type="transmembrane region" description="Helical" evidence="7">
    <location>
        <begin position="99"/>
        <end position="121"/>
    </location>
</feature>
<feature type="transmembrane region" description="Helical" evidence="7">
    <location>
        <begin position="334"/>
        <end position="363"/>
    </location>
</feature>
<organism evidence="9 10">
    <name type="scientific">Agrococcus jejuensis</name>
    <dbReference type="NCBI Taxonomy" id="399736"/>
    <lineage>
        <taxon>Bacteria</taxon>
        <taxon>Bacillati</taxon>
        <taxon>Actinomycetota</taxon>
        <taxon>Actinomycetes</taxon>
        <taxon>Micrococcales</taxon>
        <taxon>Microbacteriaceae</taxon>
        <taxon>Agrococcus</taxon>
    </lineage>
</organism>
<feature type="transmembrane region" description="Helical" evidence="7">
    <location>
        <begin position="141"/>
        <end position="167"/>
    </location>
</feature>
<dbReference type="OrthoDB" id="9777699at2"/>
<gene>
    <name evidence="9" type="ORF">SAMN04489720_2665</name>
</gene>